<organism evidence="1">
    <name type="scientific">Brachypodium distachyon</name>
    <name type="common">Purple false brome</name>
    <name type="synonym">Trachynia distachya</name>
    <dbReference type="NCBI Taxonomy" id="15368"/>
    <lineage>
        <taxon>Eukaryota</taxon>
        <taxon>Viridiplantae</taxon>
        <taxon>Streptophyta</taxon>
        <taxon>Embryophyta</taxon>
        <taxon>Tracheophyta</taxon>
        <taxon>Spermatophyta</taxon>
        <taxon>Magnoliopsida</taxon>
        <taxon>Liliopsida</taxon>
        <taxon>Poales</taxon>
        <taxon>Poaceae</taxon>
        <taxon>BOP clade</taxon>
        <taxon>Pooideae</taxon>
        <taxon>Stipodae</taxon>
        <taxon>Brachypodieae</taxon>
        <taxon>Brachypodium</taxon>
    </lineage>
</organism>
<evidence type="ECO:0000313" key="3">
    <source>
        <dbReference type="Proteomes" id="UP000008810"/>
    </source>
</evidence>
<dbReference type="EnsemblPlants" id="PNT77390">
    <property type="protein sequence ID" value="PNT77390"/>
    <property type="gene ID" value="BRADI_1g61979v3"/>
</dbReference>
<dbReference type="AlphaFoldDB" id="A0A2K2DSY4"/>
<dbReference type="EMBL" id="CM000880">
    <property type="protein sequence ID" value="PNT77390.1"/>
    <property type="molecule type" value="Genomic_DNA"/>
</dbReference>
<proteinExistence type="predicted"/>
<accession>A0A2K2DSY4</accession>
<reference evidence="2" key="3">
    <citation type="submission" date="2018-08" db="UniProtKB">
        <authorList>
            <consortium name="EnsemblPlants"/>
        </authorList>
    </citation>
    <scope>IDENTIFICATION</scope>
    <source>
        <strain evidence="2">cv. Bd21</strain>
    </source>
</reference>
<name>A0A2K2DSY4_BRADI</name>
<keyword evidence="3" id="KW-1185">Reference proteome</keyword>
<evidence type="ECO:0000313" key="1">
    <source>
        <dbReference type="EMBL" id="PNT77390.1"/>
    </source>
</evidence>
<dbReference type="InParanoid" id="A0A2K2DSY4"/>
<reference evidence="1 2" key="1">
    <citation type="journal article" date="2010" name="Nature">
        <title>Genome sequencing and analysis of the model grass Brachypodium distachyon.</title>
        <authorList>
            <consortium name="International Brachypodium Initiative"/>
        </authorList>
    </citation>
    <scope>NUCLEOTIDE SEQUENCE [LARGE SCALE GENOMIC DNA]</scope>
    <source>
        <strain evidence="1 2">Bd21</strain>
    </source>
</reference>
<evidence type="ECO:0000313" key="2">
    <source>
        <dbReference type="EnsemblPlants" id="PNT77390"/>
    </source>
</evidence>
<protein>
    <submittedName>
        <fullName evidence="1 2">Uncharacterized protein</fullName>
    </submittedName>
</protein>
<dbReference type="Proteomes" id="UP000008810">
    <property type="component" value="Chromosome 1"/>
</dbReference>
<dbReference type="Gramene" id="PNT77390">
    <property type="protein sequence ID" value="PNT77390"/>
    <property type="gene ID" value="BRADI_1g61979v3"/>
</dbReference>
<gene>
    <name evidence="1" type="ORF">BRADI_1g61979v3</name>
</gene>
<sequence>MAQAKDASSSTKVGTIAVDYMAELRQMLRLESAWMLPPASLHDPASFSAE</sequence>
<reference evidence="1" key="2">
    <citation type="submission" date="2017-06" db="EMBL/GenBank/DDBJ databases">
        <title>WGS assembly of Brachypodium distachyon.</title>
        <authorList>
            <consortium name="The International Brachypodium Initiative"/>
            <person name="Lucas S."/>
            <person name="Harmon-Smith M."/>
            <person name="Lail K."/>
            <person name="Tice H."/>
            <person name="Grimwood J."/>
            <person name="Bruce D."/>
            <person name="Barry K."/>
            <person name="Shu S."/>
            <person name="Lindquist E."/>
            <person name="Wang M."/>
            <person name="Pitluck S."/>
            <person name="Vogel J.P."/>
            <person name="Garvin D.F."/>
            <person name="Mockler T.C."/>
            <person name="Schmutz J."/>
            <person name="Rokhsar D."/>
            <person name="Bevan M.W."/>
        </authorList>
    </citation>
    <scope>NUCLEOTIDE SEQUENCE</scope>
    <source>
        <strain evidence="1">Bd21</strain>
    </source>
</reference>